<name>A0A1Z4JEM6_LEPBY</name>
<protein>
    <submittedName>
        <fullName evidence="1">Uncharacterized protein</fullName>
    </submittedName>
</protein>
<dbReference type="AlphaFoldDB" id="A0A1Z4JEM6"/>
<dbReference type="EMBL" id="AP018203">
    <property type="protein sequence ID" value="BAY55222.1"/>
    <property type="molecule type" value="Genomic_DNA"/>
</dbReference>
<proteinExistence type="predicted"/>
<dbReference type="Proteomes" id="UP000217895">
    <property type="component" value="Chromosome"/>
</dbReference>
<organism evidence="1 2">
    <name type="scientific">Leptolyngbya boryana NIES-2135</name>
    <dbReference type="NCBI Taxonomy" id="1973484"/>
    <lineage>
        <taxon>Bacteria</taxon>
        <taxon>Bacillati</taxon>
        <taxon>Cyanobacteriota</taxon>
        <taxon>Cyanophyceae</taxon>
        <taxon>Leptolyngbyales</taxon>
        <taxon>Leptolyngbyaceae</taxon>
        <taxon>Leptolyngbya group</taxon>
        <taxon>Leptolyngbya</taxon>
    </lineage>
</organism>
<sequence length="178" mass="20234">MTQEFKTWATLSAKTPFNHLFPDRKVPIVSPIPIIPREEGMPFCYVVDAQFLTDEQIQGLAEMLYEQWKPESESVEETIVYIREGLPLKCAWFSSFTTIDPKMMAMLTDVGSPEDEFEPGEGEEEFDCGFVPGFGCNYAGSEDCDFDCPYRGKLTSHSNYPNVRWDIDGTLIAIEEES</sequence>
<accession>A0A1Z4JEM6</accession>
<gene>
    <name evidence="1" type="ORF">NIES2135_20450</name>
</gene>
<keyword evidence="2" id="KW-1185">Reference proteome</keyword>
<evidence type="ECO:0000313" key="1">
    <source>
        <dbReference type="EMBL" id="BAY55222.1"/>
    </source>
</evidence>
<reference evidence="1 2" key="1">
    <citation type="submission" date="2017-06" db="EMBL/GenBank/DDBJ databases">
        <title>Genome sequencing of cyanobaciteial culture collection at National Institute for Environmental Studies (NIES).</title>
        <authorList>
            <person name="Hirose Y."/>
            <person name="Shimura Y."/>
            <person name="Fujisawa T."/>
            <person name="Nakamura Y."/>
            <person name="Kawachi M."/>
        </authorList>
    </citation>
    <scope>NUCLEOTIDE SEQUENCE [LARGE SCALE GENOMIC DNA]</scope>
    <source>
        <strain evidence="1 2">NIES-2135</strain>
    </source>
</reference>
<evidence type="ECO:0000313" key="2">
    <source>
        <dbReference type="Proteomes" id="UP000217895"/>
    </source>
</evidence>